<proteinExistence type="inferred from homology"/>
<evidence type="ECO:0000256" key="2">
    <source>
        <dbReference type="ARBA" id="ARBA00005791"/>
    </source>
</evidence>
<dbReference type="EMBL" id="JABFDB010000001">
    <property type="protein sequence ID" value="NYZ18193.1"/>
    <property type="molecule type" value="Genomic_DNA"/>
</dbReference>
<keyword evidence="3" id="KW-0676">Redox-active center</keyword>
<feature type="domain" description="Thioredoxin" evidence="5">
    <location>
        <begin position="7"/>
        <end position="197"/>
    </location>
</feature>
<evidence type="ECO:0000256" key="3">
    <source>
        <dbReference type="ARBA" id="ARBA00023284"/>
    </source>
</evidence>
<organism evidence="6 7">
    <name type="scientific">Azospirillum oleiclasticum</name>
    <dbReference type="NCBI Taxonomy" id="2735135"/>
    <lineage>
        <taxon>Bacteria</taxon>
        <taxon>Pseudomonadati</taxon>
        <taxon>Pseudomonadota</taxon>
        <taxon>Alphaproteobacteria</taxon>
        <taxon>Rhodospirillales</taxon>
        <taxon>Azospirillaceae</taxon>
        <taxon>Azospirillum</taxon>
    </lineage>
</organism>
<evidence type="ECO:0000313" key="6">
    <source>
        <dbReference type="EMBL" id="NYZ18193.1"/>
    </source>
</evidence>
<evidence type="ECO:0000313" key="7">
    <source>
        <dbReference type="Proteomes" id="UP000584642"/>
    </source>
</evidence>
<evidence type="ECO:0000256" key="4">
    <source>
        <dbReference type="SAM" id="SignalP"/>
    </source>
</evidence>
<feature type="signal peptide" evidence="4">
    <location>
        <begin position="1"/>
        <end position="18"/>
    </location>
</feature>
<dbReference type="SUPFAM" id="SSF52833">
    <property type="entry name" value="Thioredoxin-like"/>
    <property type="match status" value="1"/>
</dbReference>
<keyword evidence="4" id="KW-0732">Signal</keyword>
<comment type="function">
    <text evidence="1">May be required for disulfide bond formation in some proteins.</text>
</comment>
<sequence>MGLTLAIAVFAVAPMAHAAPSTEEALSERVLGKADAPVTIIDYSSLTCPHCAAFHTQTLPQLKEKYIDTGKVKIVFRDFPFDQWALRASMMARCAPQERYWAILDILFKQQSQWARAADPAKALAQVGKLAGMTQETIDACWADQKLADGILNMRMNGQNTHKIEATPTFVLNDGKGRVEGSQSIEVFSAAIDKLLK</sequence>
<evidence type="ECO:0000256" key="1">
    <source>
        <dbReference type="ARBA" id="ARBA00003565"/>
    </source>
</evidence>
<dbReference type="InterPro" id="IPR012336">
    <property type="entry name" value="Thioredoxin-like_fold"/>
</dbReference>
<dbReference type="Pfam" id="PF13462">
    <property type="entry name" value="Thioredoxin_4"/>
    <property type="match status" value="1"/>
</dbReference>
<dbReference type="PANTHER" id="PTHR13887">
    <property type="entry name" value="GLUTATHIONE S-TRANSFERASE KAPPA"/>
    <property type="match status" value="1"/>
</dbReference>
<feature type="chain" id="PRO_5046718554" evidence="4">
    <location>
        <begin position="19"/>
        <end position="197"/>
    </location>
</feature>
<dbReference type="InterPro" id="IPR017937">
    <property type="entry name" value="Thioredoxin_CS"/>
</dbReference>
<protein>
    <submittedName>
        <fullName evidence="6">DsbA family protein</fullName>
    </submittedName>
</protein>
<dbReference type="InterPro" id="IPR036249">
    <property type="entry name" value="Thioredoxin-like_sf"/>
</dbReference>
<name>A0ABX2T1S3_9PROT</name>
<keyword evidence="7" id="KW-1185">Reference proteome</keyword>
<dbReference type="InterPro" id="IPR013766">
    <property type="entry name" value="Thioredoxin_domain"/>
</dbReference>
<gene>
    <name evidence="6" type="ORF">HND93_00595</name>
</gene>
<comment type="similarity">
    <text evidence="2">Belongs to the thioredoxin family. DsbA subfamily.</text>
</comment>
<evidence type="ECO:0000259" key="5">
    <source>
        <dbReference type="PROSITE" id="PS51352"/>
    </source>
</evidence>
<comment type="caution">
    <text evidence="6">The sequence shown here is derived from an EMBL/GenBank/DDBJ whole genome shotgun (WGS) entry which is preliminary data.</text>
</comment>
<accession>A0ABX2T1S3</accession>
<dbReference type="Proteomes" id="UP000584642">
    <property type="component" value="Unassembled WGS sequence"/>
</dbReference>
<dbReference type="Gene3D" id="3.40.30.10">
    <property type="entry name" value="Glutaredoxin"/>
    <property type="match status" value="1"/>
</dbReference>
<dbReference type="RefSeq" id="WP_180279958.1">
    <property type="nucleotide sequence ID" value="NZ_JABFDB010000001.1"/>
</dbReference>
<dbReference type="PROSITE" id="PS51352">
    <property type="entry name" value="THIOREDOXIN_2"/>
    <property type="match status" value="1"/>
</dbReference>
<dbReference type="PROSITE" id="PS00194">
    <property type="entry name" value="THIOREDOXIN_1"/>
    <property type="match status" value="1"/>
</dbReference>
<reference evidence="6 7" key="1">
    <citation type="submission" date="2020-05" db="EMBL/GenBank/DDBJ databases">
        <title>Azospirillum oleiclasticum sp. nov, a nitrogen-fixing and heavy crude oil-emulsifying bacterium isolated from the crude oil of Yumen Oilfield.</title>
        <authorList>
            <person name="Wu D."/>
            <person name="Cai M."/>
            <person name="Zhang X."/>
        </authorList>
    </citation>
    <scope>NUCLEOTIDE SEQUENCE [LARGE SCALE GENOMIC DNA]</scope>
    <source>
        <strain evidence="6 7">ROY-1-1-2</strain>
    </source>
</reference>
<dbReference type="PANTHER" id="PTHR13887:SF56">
    <property type="entry name" value="THIOREDOXIN-LIKE REDUCTASE RV2466C"/>
    <property type="match status" value="1"/>
</dbReference>
<dbReference type="CDD" id="cd02972">
    <property type="entry name" value="DsbA_family"/>
    <property type="match status" value="1"/>
</dbReference>